<gene>
    <name evidence="1" type="ORF">EZI54_06935</name>
</gene>
<keyword evidence="2" id="KW-1185">Reference proteome</keyword>
<comment type="caution">
    <text evidence="1">The sequence shown here is derived from an EMBL/GenBank/DDBJ whole genome shotgun (WGS) entry which is preliminary data.</text>
</comment>
<organism evidence="1 2">
    <name type="scientific">Marinobacter halodurans</name>
    <dbReference type="NCBI Taxonomy" id="2528979"/>
    <lineage>
        <taxon>Bacteria</taxon>
        <taxon>Pseudomonadati</taxon>
        <taxon>Pseudomonadota</taxon>
        <taxon>Gammaproteobacteria</taxon>
        <taxon>Pseudomonadales</taxon>
        <taxon>Marinobacteraceae</taxon>
        <taxon>Marinobacter</taxon>
    </lineage>
</organism>
<accession>A0ABY1ZQW8</accession>
<evidence type="ECO:0000313" key="1">
    <source>
        <dbReference type="EMBL" id="TBW57386.1"/>
    </source>
</evidence>
<name>A0ABY1ZQW8_9GAMM</name>
<reference evidence="1 2" key="1">
    <citation type="submission" date="2019-02" db="EMBL/GenBank/DDBJ databases">
        <title>Marinobacter halodurans sp. nov., a marine bacterium isolated from sea tidal flat.</title>
        <authorList>
            <person name="Yoo Y."/>
            <person name="Lee D.W."/>
            <person name="Kim B.S."/>
            <person name="Kim J.-J."/>
        </authorList>
    </citation>
    <scope>NUCLEOTIDE SEQUENCE [LARGE SCALE GENOMIC DNA]</scope>
    <source>
        <strain evidence="1 2">YJ-S3-2</strain>
    </source>
</reference>
<dbReference type="RefSeq" id="WP_131480393.1">
    <property type="nucleotide sequence ID" value="NZ_SJDL01000008.1"/>
</dbReference>
<protein>
    <submittedName>
        <fullName evidence="1">Uncharacterized protein</fullName>
    </submittedName>
</protein>
<proteinExistence type="predicted"/>
<sequence length="115" mass="12493">MQTSRSKYITLESISLTELFKQEVGAIGLYIPAKGEDGSYRKSIARILASAKTVAAKANLRCLTQTLLVIKNQDGDDLPSIEKVVQVTVRKHDDISPSGARYLKAKAARSGADNE</sequence>
<dbReference type="EMBL" id="SJDL01000008">
    <property type="protein sequence ID" value="TBW57386.1"/>
    <property type="molecule type" value="Genomic_DNA"/>
</dbReference>
<dbReference type="Proteomes" id="UP000313645">
    <property type="component" value="Unassembled WGS sequence"/>
</dbReference>
<evidence type="ECO:0000313" key="2">
    <source>
        <dbReference type="Proteomes" id="UP000313645"/>
    </source>
</evidence>